<name>A0A838A7V9_9PSEU</name>
<proteinExistence type="predicted"/>
<organism evidence="5 6">
    <name type="scientific">Haloechinothrix aidingensis</name>
    <dbReference type="NCBI Taxonomy" id="2752311"/>
    <lineage>
        <taxon>Bacteria</taxon>
        <taxon>Bacillati</taxon>
        <taxon>Actinomycetota</taxon>
        <taxon>Actinomycetes</taxon>
        <taxon>Pseudonocardiales</taxon>
        <taxon>Pseudonocardiaceae</taxon>
        <taxon>Haloechinothrix</taxon>
    </lineage>
</organism>
<evidence type="ECO:0000256" key="1">
    <source>
        <dbReference type="ARBA" id="ARBA00023015"/>
    </source>
</evidence>
<evidence type="ECO:0000313" key="5">
    <source>
        <dbReference type="EMBL" id="MBA0125265.1"/>
    </source>
</evidence>
<dbReference type="InterPro" id="IPR000524">
    <property type="entry name" value="Tscrpt_reg_HTH_GntR"/>
</dbReference>
<dbReference type="SUPFAM" id="SSF48008">
    <property type="entry name" value="GntR ligand-binding domain-like"/>
    <property type="match status" value="1"/>
</dbReference>
<keyword evidence="1" id="KW-0805">Transcription regulation</keyword>
<dbReference type="SMART" id="SM00345">
    <property type="entry name" value="HTH_GNTR"/>
    <property type="match status" value="1"/>
</dbReference>
<dbReference type="Gene3D" id="1.20.120.530">
    <property type="entry name" value="GntR ligand-binding domain-like"/>
    <property type="match status" value="1"/>
</dbReference>
<dbReference type="GO" id="GO:0003677">
    <property type="term" value="F:DNA binding"/>
    <property type="evidence" value="ECO:0007669"/>
    <property type="project" value="UniProtKB-KW"/>
</dbReference>
<dbReference type="Gene3D" id="1.10.10.10">
    <property type="entry name" value="Winged helix-like DNA-binding domain superfamily/Winged helix DNA-binding domain"/>
    <property type="match status" value="1"/>
</dbReference>
<sequence length="237" mass="25797">MSPDIEPITRESTAAIIARQLREAITSGVLEPGKQLGEAELAAQFQVSRGPLREAMQRLVSEGLLRSERHRGLFVIELEPADVYDIYATRAAIEYAAAVRIIRSRDTSAVAALEDALAELEQATTRDDPRAVSDADFRFHEVLVHESGSRRLVRTARTLFIETRMCLAALQHHYPDPTQRVAEHARITDAIRRGDEPAALSVIEAHMDDAVARLAPGTSLLSGSAPTIGEGGVDISG</sequence>
<gene>
    <name evidence="5" type="ORF">H0B56_06895</name>
</gene>
<dbReference type="PRINTS" id="PR00035">
    <property type="entry name" value="HTHGNTR"/>
</dbReference>
<dbReference type="EMBL" id="JACCKD010000002">
    <property type="protein sequence ID" value="MBA0125265.1"/>
    <property type="molecule type" value="Genomic_DNA"/>
</dbReference>
<reference evidence="5 6" key="1">
    <citation type="submission" date="2020-07" db="EMBL/GenBank/DDBJ databases">
        <title>Genome of Haloechinothrix sp.</title>
        <authorList>
            <person name="Tang S.-K."/>
            <person name="Yang L."/>
            <person name="Zhu W.-Y."/>
        </authorList>
    </citation>
    <scope>NUCLEOTIDE SEQUENCE [LARGE SCALE GENOMIC DNA]</scope>
    <source>
        <strain evidence="5 6">YIM 98757</strain>
    </source>
</reference>
<dbReference type="AlphaFoldDB" id="A0A838A7V9"/>
<keyword evidence="2" id="KW-0238">DNA-binding</keyword>
<feature type="domain" description="HTH gntR-type" evidence="4">
    <location>
        <begin position="11"/>
        <end position="78"/>
    </location>
</feature>
<dbReference type="SMART" id="SM00895">
    <property type="entry name" value="FCD"/>
    <property type="match status" value="1"/>
</dbReference>
<evidence type="ECO:0000259" key="4">
    <source>
        <dbReference type="PROSITE" id="PS50949"/>
    </source>
</evidence>
<evidence type="ECO:0000256" key="3">
    <source>
        <dbReference type="ARBA" id="ARBA00023163"/>
    </source>
</evidence>
<dbReference type="Pfam" id="PF07729">
    <property type="entry name" value="FCD"/>
    <property type="match status" value="1"/>
</dbReference>
<dbReference type="CDD" id="cd07377">
    <property type="entry name" value="WHTH_GntR"/>
    <property type="match status" value="1"/>
</dbReference>
<dbReference type="InterPro" id="IPR008920">
    <property type="entry name" value="TF_FadR/GntR_C"/>
</dbReference>
<dbReference type="Proteomes" id="UP000582974">
    <property type="component" value="Unassembled WGS sequence"/>
</dbReference>
<dbReference type="InterPro" id="IPR011711">
    <property type="entry name" value="GntR_C"/>
</dbReference>
<dbReference type="Pfam" id="PF00392">
    <property type="entry name" value="GntR"/>
    <property type="match status" value="1"/>
</dbReference>
<dbReference type="RefSeq" id="WP_180892080.1">
    <property type="nucleotide sequence ID" value="NZ_JACCKD010000002.1"/>
</dbReference>
<dbReference type="InterPro" id="IPR036390">
    <property type="entry name" value="WH_DNA-bd_sf"/>
</dbReference>
<protein>
    <submittedName>
        <fullName evidence="5">GntR family transcriptional regulator</fullName>
    </submittedName>
</protein>
<evidence type="ECO:0000256" key="2">
    <source>
        <dbReference type="ARBA" id="ARBA00023125"/>
    </source>
</evidence>
<comment type="caution">
    <text evidence="5">The sequence shown here is derived from an EMBL/GenBank/DDBJ whole genome shotgun (WGS) entry which is preliminary data.</text>
</comment>
<evidence type="ECO:0000313" key="6">
    <source>
        <dbReference type="Proteomes" id="UP000582974"/>
    </source>
</evidence>
<dbReference type="InterPro" id="IPR036388">
    <property type="entry name" value="WH-like_DNA-bd_sf"/>
</dbReference>
<dbReference type="SUPFAM" id="SSF46785">
    <property type="entry name" value="Winged helix' DNA-binding domain"/>
    <property type="match status" value="1"/>
</dbReference>
<dbReference type="PROSITE" id="PS50949">
    <property type="entry name" value="HTH_GNTR"/>
    <property type="match status" value="1"/>
</dbReference>
<dbReference type="GO" id="GO:0003700">
    <property type="term" value="F:DNA-binding transcription factor activity"/>
    <property type="evidence" value="ECO:0007669"/>
    <property type="project" value="InterPro"/>
</dbReference>
<accession>A0A838A7V9</accession>
<keyword evidence="6" id="KW-1185">Reference proteome</keyword>
<keyword evidence="3" id="KW-0804">Transcription</keyword>
<dbReference type="PANTHER" id="PTHR43537">
    <property type="entry name" value="TRANSCRIPTIONAL REGULATOR, GNTR FAMILY"/>
    <property type="match status" value="1"/>
</dbReference>
<dbReference type="PANTHER" id="PTHR43537:SF5">
    <property type="entry name" value="UXU OPERON TRANSCRIPTIONAL REGULATOR"/>
    <property type="match status" value="1"/>
</dbReference>